<accession>A0A517L6C4</accession>
<protein>
    <recommendedName>
        <fullName evidence="1">Ubiquitin-like modifier HUB1</fullName>
    </recommendedName>
</protein>
<feature type="compositionally biased region" description="Basic and acidic residues" evidence="3">
    <location>
        <begin position="76"/>
        <end position="173"/>
    </location>
</feature>
<dbReference type="InterPro" id="IPR039732">
    <property type="entry name" value="Hub1/Ubl5"/>
</dbReference>
<dbReference type="InterPro" id="IPR029071">
    <property type="entry name" value="Ubiquitin-like_domsf"/>
</dbReference>
<reference evidence="4 5" key="1">
    <citation type="submission" date="2019-07" db="EMBL/GenBank/DDBJ databases">
        <title>Finished genome of Venturia effusa.</title>
        <authorList>
            <person name="Young C.A."/>
            <person name="Cox M.P."/>
            <person name="Ganley A.R.D."/>
            <person name="David W.J."/>
        </authorList>
    </citation>
    <scope>NUCLEOTIDE SEQUENCE [LARGE SCALE GENOMIC DNA]</scope>
    <source>
        <strain evidence="5">albino</strain>
    </source>
</reference>
<dbReference type="PANTHER" id="PTHR13042">
    <property type="entry name" value="UBIQUITIN-LIKE PROTEIN 5"/>
    <property type="match status" value="1"/>
</dbReference>
<dbReference type="Proteomes" id="UP000316270">
    <property type="component" value="Chromosome 5"/>
</dbReference>
<evidence type="ECO:0000313" key="5">
    <source>
        <dbReference type="Proteomes" id="UP000316270"/>
    </source>
</evidence>
<feature type="region of interest" description="Disordered" evidence="3">
    <location>
        <begin position="1"/>
        <end position="184"/>
    </location>
</feature>
<evidence type="ECO:0000256" key="1">
    <source>
        <dbReference type="ARBA" id="ARBA00014108"/>
    </source>
</evidence>
<dbReference type="AlphaFoldDB" id="A0A517L6C4"/>
<name>A0A517L6C4_9PEZI</name>
<evidence type="ECO:0000313" key="4">
    <source>
        <dbReference type="EMBL" id="QDS71158.1"/>
    </source>
</evidence>
<feature type="compositionally biased region" description="Basic residues" evidence="3">
    <location>
        <begin position="20"/>
        <end position="36"/>
    </location>
</feature>
<dbReference type="SUPFAM" id="SSF54236">
    <property type="entry name" value="Ubiquitin-like"/>
    <property type="match status" value="1"/>
</dbReference>
<proteinExistence type="predicted"/>
<sequence length="266" mass="29932">MTDSRSRSPRRSPPAQNRHDRPRSRSRSRERTRRRSPSPATRRSPEAQAADNGRPRSPPRGPKKTDNSKGFKWKKKGAEEERGRDDRDFRRGDTDSYKPSRYGGGRDDRDRRWDRDGGRDSGRDRGGDPGRDSDRVGGRNKRDHEVEDKFGPSRSRDLIKSRDDKGSKSDLPPKRAAAGPSKPLPASQTFIIVTVNDRLGTKASIPCLPSDLVGDFKKLVAAHIGRKPHEIMLKRQGERPFKDFITLGDYGVSNGVQLDLELDTGD</sequence>
<dbReference type="Gene3D" id="3.10.20.90">
    <property type="entry name" value="Phosphatidylinositol 3-kinase Catalytic Subunit, Chain A, domain 1"/>
    <property type="match status" value="1"/>
</dbReference>
<gene>
    <name evidence="4" type="ORF">FKW77_010038</name>
</gene>
<dbReference type="STRING" id="50376.A0A517L6C4"/>
<dbReference type="EMBL" id="CP042189">
    <property type="protein sequence ID" value="QDS71158.1"/>
    <property type="molecule type" value="Genomic_DNA"/>
</dbReference>
<organism evidence="4 5">
    <name type="scientific">Venturia effusa</name>
    <dbReference type="NCBI Taxonomy" id="50376"/>
    <lineage>
        <taxon>Eukaryota</taxon>
        <taxon>Fungi</taxon>
        <taxon>Dikarya</taxon>
        <taxon>Ascomycota</taxon>
        <taxon>Pezizomycotina</taxon>
        <taxon>Dothideomycetes</taxon>
        <taxon>Pleosporomycetidae</taxon>
        <taxon>Venturiales</taxon>
        <taxon>Venturiaceae</taxon>
        <taxon>Venturia</taxon>
    </lineage>
</organism>
<evidence type="ECO:0000256" key="3">
    <source>
        <dbReference type="SAM" id="MobiDB-lite"/>
    </source>
</evidence>
<dbReference type="OrthoDB" id="3881at2759"/>
<keyword evidence="5" id="KW-1185">Reference proteome</keyword>
<keyword evidence="2" id="KW-0833">Ubl conjugation pathway</keyword>
<evidence type="ECO:0000256" key="2">
    <source>
        <dbReference type="ARBA" id="ARBA00022786"/>
    </source>
</evidence>